<dbReference type="InterPro" id="IPR045197">
    <property type="entry name" value="NUP210-like"/>
</dbReference>
<accession>A0A8S9KN12</accession>
<gene>
    <name evidence="3" type="ORF">F2Q70_00043684</name>
</gene>
<organism evidence="3">
    <name type="scientific">Brassica cretica</name>
    <name type="common">Mustard</name>
    <dbReference type="NCBI Taxonomy" id="69181"/>
    <lineage>
        <taxon>Eukaryota</taxon>
        <taxon>Viridiplantae</taxon>
        <taxon>Streptophyta</taxon>
        <taxon>Embryophyta</taxon>
        <taxon>Tracheophyta</taxon>
        <taxon>Spermatophyta</taxon>
        <taxon>Magnoliopsida</taxon>
        <taxon>eudicotyledons</taxon>
        <taxon>Gunneridae</taxon>
        <taxon>Pentapetalae</taxon>
        <taxon>rosids</taxon>
        <taxon>malvids</taxon>
        <taxon>Brassicales</taxon>
        <taxon>Brassicaceae</taxon>
        <taxon>Brassiceae</taxon>
        <taxon>Brassica</taxon>
    </lineage>
</organism>
<dbReference type="Pfam" id="PF26182">
    <property type="entry name" value="Ig_NUP210_5th"/>
    <property type="match status" value="1"/>
</dbReference>
<comment type="caution">
    <text evidence="3">The sequence shown here is derived from an EMBL/GenBank/DDBJ whole genome shotgun (WGS) entry which is preliminary data.</text>
</comment>
<name>A0A8S9KN12_BRACR</name>
<dbReference type="PANTHER" id="PTHR23019">
    <property type="entry name" value="NUCLEAR PORE MEMBRANE GLYCOPROTEIN GP210-RELATED"/>
    <property type="match status" value="1"/>
</dbReference>
<dbReference type="PANTHER" id="PTHR23019:SF0">
    <property type="entry name" value="NUCLEAR PORE MEMBRANE GLYCOPROTEIN 210"/>
    <property type="match status" value="1"/>
</dbReference>
<dbReference type="InterPro" id="IPR008964">
    <property type="entry name" value="Invasin/intimin_cell_adhesion"/>
</dbReference>
<dbReference type="AlphaFoldDB" id="A0A8S9KN12"/>
<feature type="chain" id="PRO_5035944426" description="BIG2 domain-containing protein" evidence="1">
    <location>
        <begin position="24"/>
        <end position="263"/>
    </location>
</feature>
<feature type="signal peptide" evidence="1">
    <location>
        <begin position="1"/>
        <end position="23"/>
    </location>
</feature>
<evidence type="ECO:0000256" key="1">
    <source>
        <dbReference type="SAM" id="SignalP"/>
    </source>
</evidence>
<dbReference type="EMBL" id="QGKY02000164">
    <property type="protein sequence ID" value="KAF2594703.1"/>
    <property type="molecule type" value="Genomic_DNA"/>
</dbReference>
<dbReference type="Gene3D" id="2.60.40.1080">
    <property type="match status" value="1"/>
</dbReference>
<dbReference type="SMART" id="SM00635">
    <property type="entry name" value="BID_2"/>
    <property type="match status" value="1"/>
</dbReference>
<sequence length="263" mass="29044">MVRLSSCFFVVVLVLLSIRETSSQLGSGPHITDVNILLPPRMKNPVEHRLQGSDGCFKCYVSSLWLGMTDDIKLYGEETDYWKIVSVPDDLSSEYGWRNSRILKAISPGLGELTAALTYFNGHQNSKEVLKVVQDIVVCEKVQFTLNSEDDTPKILLPWTPAVYQEMELIVTGGCAKASSDYKWFTSDVSILSVSAYGIIQAKRPGIATVKVVSTFDSQNFDEVIVEVSIPSSMVMLQYFPVETVVGSHLQAAVTMKALNGYG</sequence>
<proteinExistence type="predicted"/>
<reference evidence="3" key="1">
    <citation type="submission" date="2019-12" db="EMBL/GenBank/DDBJ databases">
        <title>Genome sequencing and annotation of Brassica cretica.</title>
        <authorList>
            <person name="Studholme D.J."/>
            <person name="Sarris P.F."/>
        </authorList>
    </citation>
    <scope>NUCLEOTIDE SEQUENCE</scope>
    <source>
        <strain evidence="3">PFS-102/07</strain>
        <tissue evidence="3">Leaf</tissue>
    </source>
</reference>
<protein>
    <recommendedName>
        <fullName evidence="2">BIG2 domain-containing protein</fullName>
    </recommendedName>
</protein>
<evidence type="ECO:0000313" key="3">
    <source>
        <dbReference type="EMBL" id="KAF2594703.1"/>
    </source>
</evidence>
<feature type="domain" description="BIG2" evidence="2">
    <location>
        <begin position="150"/>
        <end position="226"/>
    </location>
</feature>
<evidence type="ECO:0000259" key="2">
    <source>
        <dbReference type="SMART" id="SM00635"/>
    </source>
</evidence>
<keyword evidence="1" id="KW-0732">Signal</keyword>
<dbReference type="SUPFAM" id="SSF49373">
    <property type="entry name" value="Invasin/intimin cell-adhesion fragments"/>
    <property type="match status" value="1"/>
</dbReference>
<dbReference type="InterPro" id="IPR003343">
    <property type="entry name" value="Big_2"/>
</dbReference>